<evidence type="ECO:0000259" key="1">
    <source>
        <dbReference type="PROSITE" id="PS50883"/>
    </source>
</evidence>
<dbReference type="Proteomes" id="UP000023775">
    <property type="component" value="Unassembled WGS sequence"/>
</dbReference>
<dbReference type="Pfam" id="PF00563">
    <property type="entry name" value="EAL"/>
    <property type="match status" value="1"/>
</dbReference>
<comment type="caution">
    <text evidence="3">The sequence shown here is derived from an EMBL/GenBank/DDBJ whole genome shotgun (WGS) entry which is preliminary data.</text>
</comment>
<sequence length="652" mass="73213">MSTLDLLHTPIWIYDIQEHRIFWANQAALAVWEADSLAELQQRDFSLEMAPAVDLLLQRYLREFQSGRSFCEWWSISPKGISKKVYLRLSGIEIAERLMMVGEAVLDAETLSHEAAMVQGDTLACLFDDRGELISANHYFQKCFGTQIRELNQLYGGGDEHFYRKLRLKEELVCEGEARTAKGMRWFQLQFRYVQQRSQILLTLRDITARKLEELEHRHLARHDYMTGLLNRYGLMKSLEVNCSMGARFALLFMDLDNFKLVNDNFGHRAGDRLLERVAGRLKEICPSDVELARLGGDEFTALVPLGGDTERAHRFADLMLEQMARPFSLSGLPEVTIGGSIGIALYPDDADDGDNLITRADMAMYQAKHLGRFTWQRFTPNLQHSLHRKLTVKQFLAKAAGRGELSLAFQPKVDLRSSRVIGCEVLLRWHSPILGQVSPAEFIPLAEEMGLIRELGEWVLRSALSQMVSWRERFGLAMPLAVNLSGMQISADLPAWVAAELARHGIAPQLLTLELTETVLMVDMEGTRKVFEALGELGVNISIDDFGTGYSSLSYLNCLPINEIKLDRSFVVGLNLPVIRATAAMAASLGLDIIAEGVETDEELVELRAQGCHRIQGYLISHPLTAAELEAKGFMVESDAGNFTIDAFNGC</sequence>
<dbReference type="SUPFAM" id="SSF55073">
    <property type="entry name" value="Nucleotide cyclase"/>
    <property type="match status" value="1"/>
</dbReference>
<dbReference type="InterPro" id="IPR035919">
    <property type="entry name" value="EAL_sf"/>
</dbReference>
<organism evidence="3 4">
    <name type="scientific">Aeromonas diversa CDC 2478-85</name>
    <dbReference type="NCBI Taxonomy" id="1268237"/>
    <lineage>
        <taxon>Bacteria</taxon>
        <taxon>Pseudomonadati</taxon>
        <taxon>Pseudomonadota</taxon>
        <taxon>Gammaproteobacteria</taxon>
        <taxon>Aeromonadales</taxon>
        <taxon>Aeromonadaceae</taxon>
        <taxon>Aeromonas</taxon>
    </lineage>
</organism>
<evidence type="ECO:0000313" key="4">
    <source>
        <dbReference type="Proteomes" id="UP000023775"/>
    </source>
</evidence>
<dbReference type="Pfam" id="PF00990">
    <property type="entry name" value="GGDEF"/>
    <property type="match status" value="1"/>
</dbReference>
<name>N9VIL0_9GAMM</name>
<dbReference type="PROSITE" id="PS50887">
    <property type="entry name" value="GGDEF"/>
    <property type="match status" value="1"/>
</dbReference>
<evidence type="ECO:0000313" key="3">
    <source>
        <dbReference type="EMBL" id="ENY71468.1"/>
    </source>
</evidence>
<dbReference type="PROSITE" id="PS50883">
    <property type="entry name" value="EAL"/>
    <property type="match status" value="1"/>
</dbReference>
<dbReference type="Gene3D" id="3.30.70.270">
    <property type="match status" value="1"/>
</dbReference>
<dbReference type="SUPFAM" id="SSF141868">
    <property type="entry name" value="EAL domain-like"/>
    <property type="match status" value="1"/>
</dbReference>
<evidence type="ECO:0000259" key="2">
    <source>
        <dbReference type="PROSITE" id="PS50887"/>
    </source>
</evidence>
<dbReference type="PATRIC" id="fig|1268237.3.peg.2572"/>
<proteinExistence type="predicted"/>
<keyword evidence="4" id="KW-1185">Reference proteome</keyword>
<dbReference type="NCBIfam" id="TIGR00254">
    <property type="entry name" value="GGDEF"/>
    <property type="match status" value="1"/>
</dbReference>
<accession>N9VIL0</accession>
<dbReference type="SMART" id="SM00267">
    <property type="entry name" value="GGDEF"/>
    <property type="match status" value="1"/>
</dbReference>
<dbReference type="PANTHER" id="PTHR44757:SF2">
    <property type="entry name" value="BIOFILM ARCHITECTURE MAINTENANCE PROTEIN MBAA"/>
    <property type="match status" value="1"/>
</dbReference>
<feature type="domain" description="EAL" evidence="1">
    <location>
        <begin position="390"/>
        <end position="638"/>
    </location>
</feature>
<dbReference type="EMBL" id="APVG01000034">
    <property type="protein sequence ID" value="ENY71468.1"/>
    <property type="molecule type" value="Genomic_DNA"/>
</dbReference>
<dbReference type="InterPro" id="IPR029787">
    <property type="entry name" value="Nucleotide_cyclase"/>
</dbReference>
<dbReference type="InterPro" id="IPR052155">
    <property type="entry name" value="Biofilm_reg_signaling"/>
</dbReference>
<protein>
    <submittedName>
        <fullName evidence="3">PAS/GGDEF domain-containing protein</fullName>
    </submittedName>
</protein>
<dbReference type="InterPro" id="IPR043128">
    <property type="entry name" value="Rev_trsase/Diguanyl_cyclase"/>
</dbReference>
<dbReference type="AlphaFoldDB" id="N9VIL0"/>
<dbReference type="SMART" id="SM00052">
    <property type="entry name" value="EAL"/>
    <property type="match status" value="1"/>
</dbReference>
<dbReference type="PANTHER" id="PTHR44757">
    <property type="entry name" value="DIGUANYLATE CYCLASE DGCP"/>
    <property type="match status" value="1"/>
</dbReference>
<dbReference type="Gene3D" id="3.20.20.450">
    <property type="entry name" value="EAL domain"/>
    <property type="match status" value="1"/>
</dbReference>
<feature type="domain" description="GGDEF" evidence="2">
    <location>
        <begin position="247"/>
        <end position="381"/>
    </location>
</feature>
<dbReference type="InterPro" id="IPR001633">
    <property type="entry name" value="EAL_dom"/>
</dbReference>
<dbReference type="CDD" id="cd01948">
    <property type="entry name" value="EAL"/>
    <property type="match status" value="1"/>
</dbReference>
<reference evidence="3 4" key="1">
    <citation type="journal article" date="2013" name="Genome Announc.">
        <title>Draft Genome Sequence of the Aeromonas diversa Type Strain.</title>
        <authorList>
            <person name="Farfan M."/>
            <person name="Spataro N."/>
            <person name="Sanglas A."/>
            <person name="Albarral V."/>
            <person name="Loren J.G."/>
            <person name="Bosch E."/>
            <person name="Fuste M.C."/>
        </authorList>
    </citation>
    <scope>NUCLEOTIDE SEQUENCE [LARGE SCALE GENOMIC DNA]</scope>
    <source>
        <strain evidence="3 4">2478-85</strain>
    </source>
</reference>
<dbReference type="InterPro" id="IPR000160">
    <property type="entry name" value="GGDEF_dom"/>
</dbReference>
<dbReference type="eggNOG" id="COG5001">
    <property type="taxonomic scope" value="Bacteria"/>
</dbReference>
<gene>
    <name evidence="3" type="ORF">G114_13063</name>
</gene>
<dbReference type="CDD" id="cd01949">
    <property type="entry name" value="GGDEF"/>
    <property type="match status" value="1"/>
</dbReference>